<dbReference type="CDD" id="cd06218">
    <property type="entry name" value="DHOD_e_trans"/>
    <property type="match status" value="1"/>
</dbReference>
<dbReference type="InterPro" id="IPR012165">
    <property type="entry name" value="Cyt_c3_hydrogenase_gsu"/>
</dbReference>
<keyword evidence="7 11" id="KW-0665">Pyrimidine biosynthesis</keyword>
<dbReference type="Gene3D" id="3.40.50.80">
    <property type="entry name" value="Nucleotide-binding domain of ferredoxin-NADP reductase (FNR) module"/>
    <property type="match status" value="1"/>
</dbReference>
<comment type="cofactor">
    <cofactor evidence="11">
        <name>[2Fe-2S] cluster</name>
        <dbReference type="ChEBI" id="CHEBI:190135"/>
    </cofactor>
    <text evidence="11">Binds 1 [2Fe-2S] cluster per subunit.</text>
</comment>
<evidence type="ECO:0000256" key="4">
    <source>
        <dbReference type="ARBA" id="ARBA00022714"/>
    </source>
</evidence>
<keyword evidence="9 11" id="KW-0408">Iron</keyword>
<evidence type="ECO:0000256" key="6">
    <source>
        <dbReference type="ARBA" id="ARBA00022827"/>
    </source>
</evidence>
<evidence type="ECO:0000313" key="18">
    <source>
        <dbReference type="Proteomes" id="UP000192478"/>
    </source>
</evidence>
<gene>
    <name evidence="11 16" type="primary">pyrK</name>
    <name evidence="15" type="ORF">BJL90_02160</name>
    <name evidence="16" type="ORF">CLFO_36710</name>
</gene>
<keyword evidence="10 11" id="KW-0411">Iron-sulfur</keyword>
<dbReference type="GO" id="GO:0050660">
    <property type="term" value="F:flavin adenine dinucleotide binding"/>
    <property type="evidence" value="ECO:0007669"/>
    <property type="project" value="InterPro"/>
</dbReference>
<comment type="pathway">
    <text evidence="11">Pyrimidine metabolism; UMP biosynthesis via de novo pathway; orotate from (S)-dihydroorotate (NAD(+) route): step 1/1.</text>
</comment>
<keyword evidence="17" id="KW-1185">Reference proteome</keyword>
<dbReference type="Gene3D" id="2.10.240.10">
    <property type="entry name" value="Dihydroorotate dehydrogenase, electron transfer subunit"/>
    <property type="match status" value="1"/>
</dbReference>
<dbReference type="KEGG" id="cfm:BJL90_02160"/>
<feature type="binding site" evidence="11 13">
    <location>
        <position position="221"/>
    </location>
    <ligand>
        <name>[2Fe-2S] cluster</name>
        <dbReference type="ChEBI" id="CHEBI:190135"/>
    </ligand>
</feature>
<feature type="binding site" evidence="11 12">
    <location>
        <begin position="52"/>
        <end position="55"/>
    </location>
    <ligand>
        <name>FAD</name>
        <dbReference type="ChEBI" id="CHEBI:57692"/>
    </ligand>
</feature>
<keyword evidence="2 11" id="KW-0813">Transport</keyword>
<dbReference type="PANTHER" id="PTHR43513:SF3">
    <property type="entry name" value="DIHYDROOROTATE DEHYDROGENASE B (NAD(+)), ELECTRON TRANSFER SUBUNIT-RELATED"/>
    <property type="match status" value="1"/>
</dbReference>
<evidence type="ECO:0000256" key="11">
    <source>
        <dbReference type="HAMAP-Rule" id="MF_01211"/>
    </source>
</evidence>
<dbReference type="InterPro" id="IPR023455">
    <property type="entry name" value="Dihydroorotate_DHASE_ETsu"/>
</dbReference>
<sequence>MKTIGKVKILSNREVVPEIYEMILLSKELTIEGFPGKFVNLYCEDGRHLLPRPISICEINREEATTRLIYAVVGEGTKKLSKMQANDEVKVLGPLGNGFTIDGKVRENIVIGGGIGAPPLLELVKHLKGNTSVYLGFRCNPILIEDFEKLGAKVYVATEDGSYGHKGNVLELLEKDDPRAAMIYSCGPKSMLKAVAAWAKEKEIPAELSLEERMACGIGACLVCTCKTVKKETNDWENTRVCKDGPVFLRDEVIWE</sequence>
<reference evidence="16 18" key="2">
    <citation type="submission" date="2017-03" db="EMBL/GenBank/DDBJ databases">
        <title>Complete sequence of Clostridium formicaceticum DSM 92.</title>
        <authorList>
            <person name="Poehlein A."/>
            <person name="Karl M."/>
            <person name="Bengelsdorf F.R."/>
            <person name="Duerre P."/>
            <person name="Daniel R."/>
        </authorList>
    </citation>
    <scope>NUCLEOTIDE SEQUENCE [LARGE SCALE GENOMIC DNA]</scope>
    <source>
        <strain evidence="16 18">DSM 92</strain>
    </source>
</reference>
<keyword evidence="8 11" id="KW-0249">Electron transport</keyword>
<evidence type="ECO:0000256" key="1">
    <source>
        <dbReference type="ARBA" id="ARBA00006422"/>
    </source>
</evidence>
<dbReference type="InterPro" id="IPR019480">
    <property type="entry name" value="Dihydroorotate_DH_Fe-S-bd"/>
</dbReference>
<comment type="cofactor">
    <cofactor evidence="13">
        <name>[2Fe-2S] cluster</name>
        <dbReference type="ChEBI" id="CHEBI:190135"/>
    </cofactor>
    <text evidence="13">Binds 1 [2Fe-2S] cluster per subunit.</text>
</comment>
<comment type="caution">
    <text evidence="11">Lacks conserved residue(s) required for the propagation of feature annotation.</text>
</comment>
<dbReference type="Proteomes" id="UP000177894">
    <property type="component" value="Chromosome"/>
</dbReference>
<feature type="binding site" evidence="11 13">
    <location>
        <position position="224"/>
    </location>
    <ligand>
        <name>[2Fe-2S] cluster</name>
        <dbReference type="ChEBI" id="CHEBI:190135"/>
    </ligand>
</feature>
<evidence type="ECO:0000259" key="14">
    <source>
        <dbReference type="PROSITE" id="PS51384"/>
    </source>
</evidence>
<dbReference type="SUPFAM" id="SSF52343">
    <property type="entry name" value="Ferredoxin reductase-like, C-terminal NADP-linked domain"/>
    <property type="match status" value="1"/>
</dbReference>
<dbReference type="NCBIfam" id="NF000798">
    <property type="entry name" value="PRK00054.1-3"/>
    <property type="match status" value="1"/>
</dbReference>
<dbReference type="Gene3D" id="2.40.30.10">
    <property type="entry name" value="Translation factors"/>
    <property type="match status" value="1"/>
</dbReference>
<keyword evidence="6 11" id="KW-0274">FAD</keyword>
<comment type="subunit">
    <text evidence="11">Heterotetramer of 2 PyrK and 2 PyrD type B subunits.</text>
</comment>
<dbReference type="Pfam" id="PF10418">
    <property type="entry name" value="DHODB_Fe-S_bind"/>
    <property type="match status" value="1"/>
</dbReference>
<evidence type="ECO:0000256" key="2">
    <source>
        <dbReference type="ARBA" id="ARBA00022448"/>
    </source>
</evidence>
<dbReference type="InterPro" id="IPR037117">
    <property type="entry name" value="Dihydroorotate_DH_ele_sf"/>
</dbReference>
<dbReference type="AlphaFoldDB" id="A0AAC9WHZ8"/>
<dbReference type="PIRSF" id="PIRSF006816">
    <property type="entry name" value="Cyc3_hyd_g"/>
    <property type="match status" value="1"/>
</dbReference>
<dbReference type="GO" id="GO:0046872">
    <property type="term" value="F:metal ion binding"/>
    <property type="evidence" value="ECO:0007669"/>
    <property type="project" value="UniProtKB-KW"/>
</dbReference>
<accession>A0AAC9WHZ8</accession>
<evidence type="ECO:0000256" key="13">
    <source>
        <dbReference type="PIRSR" id="PIRSR006816-2"/>
    </source>
</evidence>
<evidence type="ECO:0000256" key="3">
    <source>
        <dbReference type="ARBA" id="ARBA00022630"/>
    </source>
</evidence>
<evidence type="ECO:0000256" key="12">
    <source>
        <dbReference type="PIRSR" id="PIRSR006816-1"/>
    </source>
</evidence>
<dbReference type="PANTHER" id="PTHR43513">
    <property type="entry name" value="DIHYDROOROTATE DEHYDROGENASE B (NAD(+)), ELECTRON TRANSFER SUBUNIT"/>
    <property type="match status" value="1"/>
</dbReference>
<dbReference type="GO" id="GO:0044205">
    <property type="term" value="P:'de novo' UMP biosynthetic process"/>
    <property type="evidence" value="ECO:0007669"/>
    <property type="project" value="UniProtKB-UniRule"/>
</dbReference>
<reference evidence="15 17" key="1">
    <citation type="submission" date="2016-10" db="EMBL/GenBank/DDBJ databases">
        <title>Complete Genome Sequence of Acetogen Clostridium formicoaceticum ATCC 27076.</title>
        <authorList>
            <person name="Bao T."/>
            <person name="Cheng C."/>
            <person name="Zhao J."/>
            <person name="Yang S.-T."/>
            <person name="Wang J."/>
            <person name="Wang M."/>
        </authorList>
    </citation>
    <scope>NUCLEOTIDE SEQUENCE [LARGE SCALE GENOMIC DNA]</scope>
    <source>
        <strain evidence="15 17">ATCC 27076</strain>
    </source>
</reference>
<evidence type="ECO:0000256" key="7">
    <source>
        <dbReference type="ARBA" id="ARBA00022975"/>
    </source>
</evidence>
<evidence type="ECO:0000256" key="8">
    <source>
        <dbReference type="ARBA" id="ARBA00022982"/>
    </source>
</evidence>
<dbReference type="GO" id="GO:0016491">
    <property type="term" value="F:oxidoreductase activity"/>
    <property type="evidence" value="ECO:0007669"/>
    <property type="project" value="InterPro"/>
</dbReference>
<feature type="binding site" evidence="11 13">
    <location>
        <position position="242"/>
    </location>
    <ligand>
        <name>[2Fe-2S] cluster</name>
        <dbReference type="ChEBI" id="CHEBI:190135"/>
    </ligand>
</feature>
<dbReference type="InterPro" id="IPR017938">
    <property type="entry name" value="Riboflavin_synthase-like_b-brl"/>
</dbReference>
<dbReference type="InterPro" id="IPR050353">
    <property type="entry name" value="PyrK_electron_transfer"/>
</dbReference>
<dbReference type="Proteomes" id="UP000192478">
    <property type="component" value="Chromosome"/>
</dbReference>
<proteinExistence type="inferred from homology"/>
<evidence type="ECO:0000313" key="17">
    <source>
        <dbReference type="Proteomes" id="UP000177894"/>
    </source>
</evidence>
<keyword evidence="5 11" id="KW-0479">Metal-binding</keyword>
<evidence type="ECO:0000313" key="15">
    <source>
        <dbReference type="EMBL" id="AOY74864.1"/>
    </source>
</evidence>
<organism evidence="16 18">
    <name type="scientific">Clostridium formicaceticum</name>
    <dbReference type="NCBI Taxonomy" id="1497"/>
    <lineage>
        <taxon>Bacteria</taxon>
        <taxon>Bacillati</taxon>
        <taxon>Bacillota</taxon>
        <taxon>Clostridia</taxon>
        <taxon>Eubacteriales</taxon>
        <taxon>Clostridiaceae</taxon>
        <taxon>Clostridium</taxon>
    </lineage>
</organism>
<dbReference type="PROSITE" id="PS51384">
    <property type="entry name" value="FAD_FR"/>
    <property type="match status" value="1"/>
</dbReference>
<protein>
    <recommendedName>
        <fullName evidence="11">Dihydroorotate dehydrogenase B (NAD(+)), electron transfer subunit</fullName>
    </recommendedName>
    <alternativeName>
        <fullName evidence="11">Dihydroorotate oxidase B, electron transfer subunit</fullName>
    </alternativeName>
</protein>
<feature type="binding site" evidence="11 12">
    <location>
        <begin position="76"/>
        <end position="77"/>
    </location>
    <ligand>
        <name>FAD</name>
        <dbReference type="ChEBI" id="CHEBI:57692"/>
    </ligand>
</feature>
<dbReference type="RefSeq" id="WP_070963872.1">
    <property type="nucleotide sequence ID" value="NZ_CP017603.1"/>
</dbReference>
<feature type="binding site" evidence="11 13">
    <location>
        <position position="216"/>
    </location>
    <ligand>
        <name>[2Fe-2S] cluster</name>
        <dbReference type="ChEBI" id="CHEBI:190135"/>
    </ligand>
</feature>
<dbReference type="EMBL" id="CP020559">
    <property type="protein sequence ID" value="ARE89264.1"/>
    <property type="molecule type" value="Genomic_DNA"/>
</dbReference>
<keyword evidence="4 11" id="KW-0001">2Fe-2S</keyword>
<evidence type="ECO:0000313" key="16">
    <source>
        <dbReference type="EMBL" id="ARE89264.1"/>
    </source>
</evidence>
<dbReference type="InterPro" id="IPR039261">
    <property type="entry name" value="FNR_nucleotide-bd"/>
</dbReference>
<keyword evidence="3 11" id="KW-0285">Flavoprotein</keyword>
<dbReference type="GO" id="GO:0009055">
    <property type="term" value="F:electron transfer activity"/>
    <property type="evidence" value="ECO:0007669"/>
    <property type="project" value="UniProtKB-UniRule"/>
</dbReference>
<name>A0AAC9WHZ8_9CLOT</name>
<feature type="domain" description="FAD-binding FR-type" evidence="14">
    <location>
        <begin position="2"/>
        <end position="101"/>
    </location>
</feature>
<comment type="function">
    <text evidence="11">Responsible for channeling the electrons from the oxidation of dihydroorotate from the FMN redox center in the PyrD type B subunit to the ultimate electron acceptor NAD(+).</text>
</comment>
<evidence type="ECO:0000256" key="10">
    <source>
        <dbReference type="ARBA" id="ARBA00023014"/>
    </source>
</evidence>
<dbReference type="SUPFAM" id="SSF63380">
    <property type="entry name" value="Riboflavin synthase domain-like"/>
    <property type="match status" value="1"/>
</dbReference>
<dbReference type="PRINTS" id="PR00409">
    <property type="entry name" value="PHDIOXRDTASE"/>
</dbReference>
<evidence type="ECO:0000256" key="5">
    <source>
        <dbReference type="ARBA" id="ARBA00022723"/>
    </source>
</evidence>
<evidence type="ECO:0000256" key="9">
    <source>
        <dbReference type="ARBA" id="ARBA00023004"/>
    </source>
</evidence>
<comment type="similarity">
    <text evidence="1 11">Belongs to the PyrK family.</text>
</comment>
<comment type="cofactor">
    <cofactor evidence="11 12">
        <name>FAD</name>
        <dbReference type="ChEBI" id="CHEBI:57692"/>
    </cofactor>
    <text evidence="11 12">Binds 1 FAD per subunit.</text>
</comment>
<dbReference type="EMBL" id="CP017603">
    <property type="protein sequence ID" value="AOY74864.1"/>
    <property type="molecule type" value="Genomic_DNA"/>
</dbReference>
<dbReference type="GO" id="GO:0051537">
    <property type="term" value="F:2 iron, 2 sulfur cluster binding"/>
    <property type="evidence" value="ECO:0007669"/>
    <property type="project" value="UniProtKB-KW"/>
</dbReference>
<dbReference type="HAMAP" id="MF_01211">
    <property type="entry name" value="DHODB_Fe_S_bind"/>
    <property type="match status" value="1"/>
</dbReference>
<dbReference type="InterPro" id="IPR017927">
    <property type="entry name" value="FAD-bd_FR_type"/>
</dbReference>